<dbReference type="AlphaFoldDB" id="E0XXB6"/>
<name>E0XXB6_9DELT</name>
<reference evidence="1" key="1">
    <citation type="journal article" date="2011" name="Environ. Microbiol.">
        <title>Time-series analyses of Monterey Bay coastal microbial picoplankton using a 'genome proxy' microarray.</title>
        <authorList>
            <person name="Rich V.I."/>
            <person name="Pham V.D."/>
            <person name="Eppley J."/>
            <person name="Shi Y."/>
            <person name="DeLong E.F."/>
        </authorList>
    </citation>
    <scope>NUCLEOTIDE SEQUENCE</scope>
</reference>
<evidence type="ECO:0000313" key="1">
    <source>
        <dbReference type="EMBL" id="ADI19057.1"/>
    </source>
</evidence>
<accession>E0XXB6</accession>
<proteinExistence type="predicted"/>
<sequence length="53" mass="5990">MQSQGALAEYSRPGSKGKLGLEWVWDVNQGEYSRLGSEGKYQQRINESTKDLI</sequence>
<dbReference type="EMBL" id="GU474908">
    <property type="protein sequence ID" value="ADI19057.1"/>
    <property type="molecule type" value="Genomic_DNA"/>
</dbReference>
<protein>
    <submittedName>
        <fullName evidence="1">Uncharacterized protein</fullName>
    </submittedName>
</protein>
<organism evidence="1">
    <name type="scientific">uncultured delta proteobacterium HF0070_07E19</name>
    <dbReference type="NCBI Taxonomy" id="710823"/>
    <lineage>
        <taxon>Bacteria</taxon>
        <taxon>Deltaproteobacteria</taxon>
        <taxon>environmental samples</taxon>
    </lineage>
</organism>